<dbReference type="Gene3D" id="1.20.58.340">
    <property type="entry name" value="Magnesium transport protein CorA, transmembrane region"/>
    <property type="match status" value="1"/>
</dbReference>
<feature type="transmembrane region" description="Helical" evidence="6">
    <location>
        <begin position="666"/>
        <end position="690"/>
    </location>
</feature>
<organism evidence="7 8">
    <name type="scientific">Apiospora kogelbergensis</name>
    <dbReference type="NCBI Taxonomy" id="1337665"/>
    <lineage>
        <taxon>Eukaryota</taxon>
        <taxon>Fungi</taxon>
        <taxon>Dikarya</taxon>
        <taxon>Ascomycota</taxon>
        <taxon>Pezizomycotina</taxon>
        <taxon>Sordariomycetes</taxon>
        <taxon>Xylariomycetidae</taxon>
        <taxon>Amphisphaeriales</taxon>
        <taxon>Apiosporaceae</taxon>
        <taxon>Apiospora</taxon>
    </lineage>
</organism>
<dbReference type="InterPro" id="IPR045863">
    <property type="entry name" value="CorA_TM1_TM2"/>
</dbReference>
<comment type="caution">
    <text evidence="7">The sequence shown here is derived from an EMBL/GenBank/DDBJ whole genome shotgun (WGS) entry which is preliminary data.</text>
</comment>
<dbReference type="Proteomes" id="UP001392437">
    <property type="component" value="Unassembled WGS sequence"/>
</dbReference>
<proteinExistence type="predicted"/>
<dbReference type="InterPro" id="IPR002523">
    <property type="entry name" value="MgTranspt_CorA/ZnTranspt_ZntB"/>
</dbReference>
<keyword evidence="8" id="KW-1185">Reference proteome</keyword>
<dbReference type="SUPFAM" id="SSF144083">
    <property type="entry name" value="Magnesium transport protein CorA, transmembrane region"/>
    <property type="match status" value="1"/>
</dbReference>
<dbReference type="GO" id="GO:0046873">
    <property type="term" value="F:metal ion transmembrane transporter activity"/>
    <property type="evidence" value="ECO:0007669"/>
    <property type="project" value="InterPro"/>
</dbReference>
<name>A0AAW0QGX3_9PEZI</name>
<gene>
    <name evidence="7" type="ORF">PG999_014004</name>
</gene>
<evidence type="ECO:0000256" key="5">
    <source>
        <dbReference type="SAM" id="MobiDB-lite"/>
    </source>
</evidence>
<accession>A0AAW0QGX3</accession>
<comment type="subcellular location">
    <subcellularLocation>
        <location evidence="1">Membrane</location>
        <topology evidence="1">Multi-pass membrane protein</topology>
    </subcellularLocation>
</comment>
<feature type="compositionally biased region" description="Polar residues" evidence="5">
    <location>
        <begin position="14"/>
        <end position="32"/>
    </location>
</feature>
<dbReference type="GO" id="GO:0016020">
    <property type="term" value="C:membrane"/>
    <property type="evidence" value="ECO:0007669"/>
    <property type="project" value="UniProtKB-SubCell"/>
</dbReference>
<keyword evidence="3 6" id="KW-1133">Transmembrane helix</keyword>
<evidence type="ECO:0000256" key="4">
    <source>
        <dbReference type="ARBA" id="ARBA00023136"/>
    </source>
</evidence>
<feature type="transmembrane region" description="Helical" evidence="6">
    <location>
        <begin position="631"/>
        <end position="654"/>
    </location>
</feature>
<evidence type="ECO:0000256" key="3">
    <source>
        <dbReference type="ARBA" id="ARBA00022989"/>
    </source>
</evidence>
<dbReference type="Pfam" id="PF01544">
    <property type="entry name" value="CorA"/>
    <property type="match status" value="1"/>
</dbReference>
<protein>
    <submittedName>
        <fullName evidence="7">Cora-like Mg2+ transporter protein-domain-containing protein</fullName>
    </submittedName>
</protein>
<sequence>MYDGPEDVSDHRTTSGADCQSPARNKASSSSPKTKKRDIEQDMLEVLQAIHDNGKRQIELLEAVASSQNLLDKKGRIRKRRKAAEGGQEVIRNSKPRKTDDESCATWNAVPFIDKAVDLFTSTDEDDKLSKIIILGIMGAGSSSIETFDVADQSWDFLWRGRYETHISVLVTLEKRWDYAVMGRPDKLRRYLEDLRTMREQLESRERNLQPCLSLRRGGNSIRLKFAQPYSDSDQLDSDVAAYIMQNWHKGIVTRFWPYAKIIGGNADDFDYARRLEPVPVRFNGHNIFQFQQMGMVMEFMGVQAPGGPTLVNLQEVWEFILVFVCSWKVAQRVNEPYPSRDRILSYPQWISPNDSDQVTRLALCHLKHMMRVFSPLHSNNRSNPRPVDSVGLQMSRVTGGLERTGTMKTSQGFVRLLELTEKRVGLMMTTTVDRDPPVFRLFCLADWEVHGRDIYKNISPDEVMTRRWYRGIALFQEALLDCFEFWNTEWERTMNAIDAELKVQLEDIFDPATRTRLMFESMSDSKFEQSETYFFVIELLRIASDWITEATADLDGLRLRACSRMKWKHKDAYALIETRWQEVLGVANKYQDDLLKRIEKKREEVYSLREALFNATSVREATKGTHINEYILVFTVMTVLYLPLGFMATLYGIDMFDFEVPGQTTQFAVTTSVVSVATYLAALGLLYGVRRRRKKGSYRGVWGNS</sequence>
<reference evidence="7 8" key="1">
    <citation type="submission" date="2023-01" db="EMBL/GenBank/DDBJ databases">
        <title>Analysis of 21 Apiospora genomes using comparative genomics revels a genus with tremendous synthesis potential of carbohydrate active enzymes and secondary metabolites.</title>
        <authorList>
            <person name="Sorensen T."/>
        </authorList>
    </citation>
    <scope>NUCLEOTIDE SEQUENCE [LARGE SCALE GENOMIC DNA]</scope>
    <source>
        <strain evidence="7 8">CBS 117206</strain>
    </source>
</reference>
<dbReference type="EMBL" id="JAQQWP010000011">
    <property type="protein sequence ID" value="KAK8095982.1"/>
    <property type="molecule type" value="Genomic_DNA"/>
</dbReference>
<dbReference type="AlphaFoldDB" id="A0AAW0QGX3"/>
<evidence type="ECO:0000313" key="8">
    <source>
        <dbReference type="Proteomes" id="UP001392437"/>
    </source>
</evidence>
<evidence type="ECO:0000313" key="7">
    <source>
        <dbReference type="EMBL" id="KAK8095982.1"/>
    </source>
</evidence>
<feature type="region of interest" description="Disordered" evidence="5">
    <location>
        <begin position="1"/>
        <end position="40"/>
    </location>
</feature>
<keyword evidence="4 6" id="KW-0472">Membrane</keyword>
<evidence type="ECO:0000256" key="1">
    <source>
        <dbReference type="ARBA" id="ARBA00004141"/>
    </source>
</evidence>
<evidence type="ECO:0000256" key="2">
    <source>
        <dbReference type="ARBA" id="ARBA00022692"/>
    </source>
</evidence>
<feature type="region of interest" description="Disordered" evidence="5">
    <location>
        <begin position="78"/>
        <end position="102"/>
    </location>
</feature>
<evidence type="ECO:0000256" key="6">
    <source>
        <dbReference type="SAM" id="Phobius"/>
    </source>
</evidence>
<keyword evidence="2 6" id="KW-0812">Transmembrane</keyword>